<organism evidence="1">
    <name type="scientific">uncultured Caudovirales phage</name>
    <dbReference type="NCBI Taxonomy" id="2100421"/>
    <lineage>
        <taxon>Viruses</taxon>
        <taxon>Duplodnaviria</taxon>
        <taxon>Heunggongvirae</taxon>
        <taxon>Uroviricota</taxon>
        <taxon>Caudoviricetes</taxon>
        <taxon>Peduoviridae</taxon>
        <taxon>Maltschvirus</taxon>
        <taxon>Maltschvirus maltsch</taxon>
    </lineage>
</organism>
<dbReference type="EMBL" id="LR796268">
    <property type="protein sequence ID" value="CAB4133012.1"/>
    <property type="molecule type" value="Genomic_DNA"/>
</dbReference>
<name>A0A6J5LHH7_9CAUD</name>
<reference evidence="1" key="1">
    <citation type="submission" date="2020-04" db="EMBL/GenBank/DDBJ databases">
        <authorList>
            <person name="Chiriac C."/>
            <person name="Salcher M."/>
            <person name="Ghai R."/>
            <person name="Kavagutti S V."/>
        </authorList>
    </citation>
    <scope>NUCLEOTIDE SEQUENCE</scope>
</reference>
<proteinExistence type="predicted"/>
<evidence type="ECO:0000313" key="1">
    <source>
        <dbReference type="EMBL" id="CAB4133012.1"/>
    </source>
</evidence>
<accession>A0A6J5LHH7</accession>
<gene>
    <name evidence="1" type="ORF">UFOVP249_74</name>
</gene>
<protein>
    <submittedName>
        <fullName evidence="1">Uncharacterized protein</fullName>
    </submittedName>
</protein>
<sequence>MNERIKQLAEQASLELFNDTAHHRLLKGFAEKFAKLIVKECVQVIKDCEKYGCDKPLEFEVMEHFGVEE</sequence>